<dbReference type="InterPro" id="IPR015421">
    <property type="entry name" value="PyrdxlP-dep_Trfase_major"/>
</dbReference>
<organism evidence="3 4">
    <name type="scientific">Mucilaginibacter pocheonensis</name>
    <dbReference type="NCBI Taxonomy" id="398050"/>
    <lineage>
        <taxon>Bacteria</taxon>
        <taxon>Pseudomonadati</taxon>
        <taxon>Bacteroidota</taxon>
        <taxon>Sphingobacteriia</taxon>
        <taxon>Sphingobacteriales</taxon>
        <taxon>Sphingobacteriaceae</taxon>
        <taxon>Mucilaginibacter</taxon>
    </lineage>
</organism>
<dbReference type="SUPFAM" id="SSF53383">
    <property type="entry name" value="PLP-dependent transferases"/>
    <property type="match status" value="1"/>
</dbReference>
<dbReference type="RefSeq" id="WP_310090598.1">
    <property type="nucleotide sequence ID" value="NZ_JAVDUU010000001.1"/>
</dbReference>
<name>A0ABU1T5Q1_9SPHI</name>
<dbReference type="InterPro" id="IPR015424">
    <property type="entry name" value="PyrdxlP-dep_Trfase"/>
</dbReference>
<dbReference type="PIRSF" id="PIRSF000390">
    <property type="entry name" value="PLP_StrS"/>
    <property type="match status" value="1"/>
</dbReference>
<dbReference type="InterPro" id="IPR015422">
    <property type="entry name" value="PyrdxlP-dep_Trfase_small"/>
</dbReference>
<protein>
    <submittedName>
        <fullName evidence="3">dTDP-4-amino-4,6-dideoxygalactose transaminase</fullName>
    </submittedName>
</protein>
<dbReference type="Pfam" id="PF01041">
    <property type="entry name" value="DegT_DnrJ_EryC1"/>
    <property type="match status" value="1"/>
</dbReference>
<dbReference type="PANTHER" id="PTHR30244:SF34">
    <property type="entry name" value="DTDP-4-AMINO-4,6-DIDEOXYGALACTOSE TRANSAMINASE"/>
    <property type="match status" value="1"/>
</dbReference>
<evidence type="ECO:0000313" key="4">
    <source>
        <dbReference type="Proteomes" id="UP001247620"/>
    </source>
</evidence>
<evidence type="ECO:0000256" key="2">
    <source>
        <dbReference type="RuleBase" id="RU004508"/>
    </source>
</evidence>
<evidence type="ECO:0000256" key="1">
    <source>
        <dbReference type="ARBA" id="ARBA00037999"/>
    </source>
</evidence>
<reference evidence="3 4" key="1">
    <citation type="submission" date="2023-07" db="EMBL/GenBank/DDBJ databases">
        <title>Sorghum-associated microbial communities from plants grown in Nebraska, USA.</title>
        <authorList>
            <person name="Schachtman D."/>
        </authorList>
    </citation>
    <scope>NUCLEOTIDE SEQUENCE [LARGE SCALE GENOMIC DNA]</scope>
    <source>
        <strain evidence="3 4">3262</strain>
    </source>
</reference>
<keyword evidence="4" id="KW-1185">Reference proteome</keyword>
<keyword evidence="2" id="KW-0663">Pyridoxal phosphate</keyword>
<dbReference type="Gene3D" id="3.40.640.10">
    <property type="entry name" value="Type I PLP-dependent aspartate aminotransferase-like (Major domain)"/>
    <property type="match status" value="1"/>
</dbReference>
<dbReference type="EMBL" id="JAVDUU010000001">
    <property type="protein sequence ID" value="MDR6940216.1"/>
    <property type="molecule type" value="Genomic_DNA"/>
</dbReference>
<comment type="similarity">
    <text evidence="1 2">Belongs to the DegT/DnrJ/EryC1 family.</text>
</comment>
<dbReference type="Gene3D" id="3.90.1150.10">
    <property type="entry name" value="Aspartate Aminotransferase, domain 1"/>
    <property type="match status" value="1"/>
</dbReference>
<proteinExistence type="inferred from homology"/>
<dbReference type="InterPro" id="IPR000653">
    <property type="entry name" value="DegT/StrS_aminotransferase"/>
</dbReference>
<gene>
    <name evidence="3" type="ORF">J2W55_000044</name>
</gene>
<dbReference type="Proteomes" id="UP001247620">
    <property type="component" value="Unassembled WGS sequence"/>
</dbReference>
<evidence type="ECO:0000313" key="3">
    <source>
        <dbReference type="EMBL" id="MDR6940216.1"/>
    </source>
</evidence>
<dbReference type="CDD" id="cd00616">
    <property type="entry name" value="AHBA_syn"/>
    <property type="match status" value="1"/>
</dbReference>
<comment type="caution">
    <text evidence="3">The sequence shown here is derived from an EMBL/GenBank/DDBJ whole genome shotgun (WGS) entry which is preliminary data.</text>
</comment>
<sequence>MMNIPFSPPFIDDDVIDEVLHTLRSKWITTGPKVAALEQEIVKLTTSKAAVCVNSWTSGAILMLKWFGVKEGDEVIVPAYTYSATALSVLHCGATPVMVDIDDDFCISPQAIRKAITPRTKAIMAVDIAGWPCDYDELNAMISEPEIAGLFVASSVKQQLLNRILLISDAAHSLGATFGGFAAAKKSDVTIFSFHAVKNVTTAEGGCICLNLPDNFDAAAEYKYLRMYTLNGQTKDALSKSLGGGWKYDILFQGLKINMPDICAAIGLAQIKKYKTELLPSRKDVALKYCDGFKDAEWFIAPPLKDQKRESSYHLFPLRIKNITEEQRDRIIDDITSMGIAVNVHFIPMPLLTLFKNLGYHIDDYPVAYKQYASEISLPIYPQLTAQEIAFIIASVIGAVEKELASNQAPNAGSKEYEPAAVNF</sequence>
<dbReference type="PANTHER" id="PTHR30244">
    <property type="entry name" value="TRANSAMINASE"/>
    <property type="match status" value="1"/>
</dbReference>
<accession>A0ABU1T5Q1</accession>